<name>B8CD94_THAPS</name>
<dbReference type="eggNOG" id="KOG2671">
    <property type="taxonomic scope" value="Eukaryota"/>
</dbReference>
<dbReference type="Proteomes" id="UP000001449">
    <property type="component" value="Chromosome 15"/>
</dbReference>
<dbReference type="AlphaFoldDB" id="B8CD94"/>
<reference evidence="5 6" key="1">
    <citation type="journal article" date="2004" name="Science">
        <title>The genome of the diatom Thalassiosira pseudonana: ecology, evolution, and metabolism.</title>
        <authorList>
            <person name="Armbrust E.V."/>
            <person name="Berges J.A."/>
            <person name="Bowler C."/>
            <person name="Green B.R."/>
            <person name="Martinez D."/>
            <person name="Putnam N.H."/>
            <person name="Zhou S."/>
            <person name="Allen A.E."/>
            <person name="Apt K.E."/>
            <person name="Bechner M."/>
            <person name="Brzezinski M.A."/>
            <person name="Chaal B.K."/>
            <person name="Chiovitti A."/>
            <person name="Davis A.K."/>
            <person name="Demarest M.S."/>
            <person name="Detter J.C."/>
            <person name="Glavina T."/>
            <person name="Goodstein D."/>
            <person name="Hadi M.Z."/>
            <person name="Hellsten U."/>
            <person name="Hildebrand M."/>
            <person name="Jenkins B.D."/>
            <person name="Jurka J."/>
            <person name="Kapitonov V.V."/>
            <person name="Kroger N."/>
            <person name="Lau W.W."/>
            <person name="Lane T.W."/>
            <person name="Larimer F.W."/>
            <person name="Lippmeier J.C."/>
            <person name="Lucas S."/>
            <person name="Medina M."/>
            <person name="Montsant A."/>
            <person name="Obornik M."/>
            <person name="Parker M.S."/>
            <person name="Palenik B."/>
            <person name="Pazour G.J."/>
            <person name="Richardson P.M."/>
            <person name="Rynearson T.A."/>
            <person name="Saito M.A."/>
            <person name="Schwartz D.C."/>
            <person name="Thamatrakoln K."/>
            <person name="Valentin K."/>
            <person name="Vardi A."/>
            <person name="Wilkerson F.P."/>
            <person name="Rokhsar D.S."/>
        </authorList>
    </citation>
    <scope>NUCLEOTIDE SEQUENCE [LARGE SCALE GENOMIC DNA]</scope>
    <source>
        <strain evidence="5 6">CCMP1335</strain>
    </source>
</reference>
<dbReference type="KEGG" id="tps:THAPSDRAFT_24990"/>
<dbReference type="GO" id="GO:0008168">
    <property type="term" value="F:methyltransferase activity"/>
    <property type="evidence" value="ECO:0000318"/>
    <property type="project" value="GO_Central"/>
</dbReference>
<evidence type="ECO:0000256" key="3">
    <source>
        <dbReference type="SAM" id="Coils"/>
    </source>
</evidence>
<keyword evidence="3" id="KW-0175">Coiled coil</keyword>
<keyword evidence="6" id="KW-1185">Reference proteome</keyword>
<dbReference type="RefSeq" id="XP_002294213.1">
    <property type="nucleotide sequence ID" value="XM_002294177.1"/>
</dbReference>
<evidence type="ECO:0000313" key="5">
    <source>
        <dbReference type="EMBL" id="EED88568.1"/>
    </source>
</evidence>
<dbReference type="HOGENOM" id="CLU_345652_0_0_1"/>
<evidence type="ECO:0000256" key="1">
    <source>
        <dbReference type="ARBA" id="ARBA00022603"/>
    </source>
</evidence>
<dbReference type="GO" id="GO:0032259">
    <property type="term" value="P:methylation"/>
    <property type="evidence" value="ECO:0007669"/>
    <property type="project" value="UniProtKB-KW"/>
</dbReference>
<dbReference type="Gene3D" id="3.40.50.150">
    <property type="entry name" value="Vaccinia Virus protein VP39"/>
    <property type="match status" value="1"/>
</dbReference>
<organism evidence="5 6">
    <name type="scientific">Thalassiosira pseudonana</name>
    <name type="common">Marine diatom</name>
    <name type="synonym">Cyclotella nana</name>
    <dbReference type="NCBI Taxonomy" id="35128"/>
    <lineage>
        <taxon>Eukaryota</taxon>
        <taxon>Sar</taxon>
        <taxon>Stramenopiles</taxon>
        <taxon>Ochrophyta</taxon>
        <taxon>Bacillariophyta</taxon>
        <taxon>Coscinodiscophyceae</taxon>
        <taxon>Thalassiosirophycidae</taxon>
        <taxon>Thalassiosirales</taxon>
        <taxon>Thalassiosiraceae</taxon>
        <taxon>Thalassiosira</taxon>
    </lineage>
</organism>
<feature type="region of interest" description="Disordered" evidence="4">
    <location>
        <begin position="186"/>
        <end position="223"/>
    </location>
</feature>
<gene>
    <name evidence="5" type="ORF">THAPSDRAFT_24990</name>
</gene>
<evidence type="ECO:0000313" key="6">
    <source>
        <dbReference type="Proteomes" id="UP000001449"/>
    </source>
</evidence>
<dbReference type="InParanoid" id="B8CD94"/>
<protein>
    <submittedName>
        <fullName evidence="5">Uncharacterized protein</fullName>
    </submittedName>
</protein>
<keyword evidence="1" id="KW-0489">Methyltransferase</keyword>
<sequence length="818" mass="92383">MNFNHSNGQRNVYSADGAVGAPMHSTDIPKVVVVNHYAEEEESTLHEADHLKARVSELQRALQKKDALITLLIDRTKDLHTKLTNEKQEAKSMASRIVLLLCEIDRLRVDDKANANVRNETVISRKLYDRIRCVMDSLEDEKNQLDVSLQNQRRLSTGNDTPGRTQNFGYRRQATSDVISNQLQYHLTDEAEPTKDTSLVDDSRAKSQRRSSMGDVDHEQGADGRMTMLRSNRRQSCPDKIPSVVYSRDPKDEALSRIQNMFTPSLPPESVADENNMNNELKDSLRTAELSYSGYYDDSTLEFGLDSVVEDDGRTLGEELRKYLHVEDDTRAYLSEAKEWHDVKRRAFPRESAEKNLVEQRMSLHHCHKRSKATNAMVVNRSYLSIMSMILTVVLSAGRLTAFVLRSPSSLQQYSVRQKHQRIRRWHHFSAQASSDDVSSTTPSPLSQYLIYWRGEHKEGYSQSFRHWEFLSALSATIANANKGVEASDVFKQLERTTFTNAFFFDPFKRKSLEVPSLYQVGLYNEALQHISFPTDNNYYQYITTEVIANTTERCALIHSSYRVVATGMEYSTLVEKASESGAFDDMISKEIQQVYKSWSVRRHEYSFADDDNNPRFGKRTTRSPKKEQAAIIQLKPLLIDFGGKVDLKNPDCHIYLLEGLRDNECVADAVSGGDELNKILCIKLASGAKHSIMAPNQRICVTNTPLCSISAYLLANIAMVRDNQTILDPFAGSGATLLASAIISPSVQTVGVEIATDEVVSRDDIRQDFVSRNLSQPTALLAGDAMDAAVRDKARKSTGGEAFDMQWAKIVEKAHHY</sequence>
<dbReference type="PANTHER" id="PTHR13370:SF3">
    <property type="entry name" value="TRNA (GUANINE(10)-N2)-METHYLTRANSFERASE HOMOLOG"/>
    <property type="match status" value="1"/>
</dbReference>
<dbReference type="EMBL" id="CM000650">
    <property type="protein sequence ID" value="EED88568.1"/>
    <property type="molecule type" value="Genomic_DNA"/>
</dbReference>
<proteinExistence type="predicted"/>
<accession>B8CD94</accession>
<keyword evidence="2" id="KW-0808">Transferase</keyword>
<dbReference type="PaxDb" id="35128-Thaps24990"/>
<dbReference type="STRING" id="35128.B8CD94"/>
<dbReference type="GO" id="GO:0005737">
    <property type="term" value="C:cytoplasm"/>
    <property type="evidence" value="ECO:0000318"/>
    <property type="project" value="GO_Central"/>
</dbReference>
<evidence type="ECO:0000256" key="2">
    <source>
        <dbReference type="ARBA" id="ARBA00022679"/>
    </source>
</evidence>
<dbReference type="GeneID" id="7451883"/>
<feature type="coiled-coil region" evidence="3">
    <location>
        <begin position="48"/>
        <end position="93"/>
    </location>
</feature>
<reference evidence="5 6" key="2">
    <citation type="journal article" date="2008" name="Nature">
        <title>The Phaeodactylum genome reveals the evolutionary history of diatom genomes.</title>
        <authorList>
            <person name="Bowler C."/>
            <person name="Allen A.E."/>
            <person name="Badger J.H."/>
            <person name="Grimwood J."/>
            <person name="Jabbari K."/>
            <person name="Kuo A."/>
            <person name="Maheswari U."/>
            <person name="Martens C."/>
            <person name="Maumus F."/>
            <person name="Otillar R.P."/>
            <person name="Rayko E."/>
            <person name="Salamov A."/>
            <person name="Vandepoele K."/>
            <person name="Beszteri B."/>
            <person name="Gruber A."/>
            <person name="Heijde M."/>
            <person name="Katinka M."/>
            <person name="Mock T."/>
            <person name="Valentin K."/>
            <person name="Verret F."/>
            <person name="Berges J.A."/>
            <person name="Brownlee C."/>
            <person name="Cadoret J.P."/>
            <person name="Chiovitti A."/>
            <person name="Choi C.J."/>
            <person name="Coesel S."/>
            <person name="De Martino A."/>
            <person name="Detter J.C."/>
            <person name="Durkin C."/>
            <person name="Falciatore A."/>
            <person name="Fournet J."/>
            <person name="Haruta M."/>
            <person name="Huysman M.J."/>
            <person name="Jenkins B.D."/>
            <person name="Jiroutova K."/>
            <person name="Jorgensen R.E."/>
            <person name="Joubert Y."/>
            <person name="Kaplan A."/>
            <person name="Kroger N."/>
            <person name="Kroth P.G."/>
            <person name="La Roche J."/>
            <person name="Lindquist E."/>
            <person name="Lommer M."/>
            <person name="Martin-Jezequel V."/>
            <person name="Lopez P.J."/>
            <person name="Lucas S."/>
            <person name="Mangogna M."/>
            <person name="McGinnis K."/>
            <person name="Medlin L.K."/>
            <person name="Montsant A."/>
            <person name="Oudot-Le Secq M.P."/>
            <person name="Napoli C."/>
            <person name="Obornik M."/>
            <person name="Parker M.S."/>
            <person name="Petit J.L."/>
            <person name="Porcel B.M."/>
            <person name="Poulsen N."/>
            <person name="Robison M."/>
            <person name="Rychlewski L."/>
            <person name="Rynearson T.A."/>
            <person name="Schmutz J."/>
            <person name="Shapiro H."/>
            <person name="Siaut M."/>
            <person name="Stanley M."/>
            <person name="Sussman M.R."/>
            <person name="Taylor A.R."/>
            <person name="Vardi A."/>
            <person name="von Dassow P."/>
            <person name="Vyverman W."/>
            <person name="Willis A."/>
            <person name="Wyrwicz L.S."/>
            <person name="Rokhsar D.S."/>
            <person name="Weissenbach J."/>
            <person name="Armbrust E.V."/>
            <person name="Green B.R."/>
            <person name="Van de Peer Y."/>
            <person name="Grigoriev I.V."/>
        </authorList>
    </citation>
    <scope>NUCLEOTIDE SEQUENCE [LARGE SCALE GENOMIC DNA]</scope>
    <source>
        <strain evidence="5 6">CCMP1335</strain>
    </source>
</reference>
<dbReference type="InterPro" id="IPR029063">
    <property type="entry name" value="SAM-dependent_MTases_sf"/>
</dbReference>
<dbReference type="SUPFAM" id="SSF53335">
    <property type="entry name" value="S-adenosyl-L-methionine-dependent methyltransferases"/>
    <property type="match status" value="1"/>
</dbReference>
<dbReference type="PANTHER" id="PTHR13370">
    <property type="entry name" value="RNA METHYLASE-RELATED"/>
    <property type="match status" value="1"/>
</dbReference>
<evidence type="ECO:0000256" key="4">
    <source>
        <dbReference type="SAM" id="MobiDB-lite"/>
    </source>
</evidence>